<evidence type="ECO:0000256" key="1">
    <source>
        <dbReference type="ARBA" id="ARBA00023054"/>
    </source>
</evidence>
<dbReference type="InterPro" id="IPR051627">
    <property type="entry name" value="SLIT-ROBO_RhoGAP"/>
</dbReference>
<feature type="region of interest" description="Disordered" evidence="3">
    <location>
        <begin position="174"/>
        <end position="204"/>
    </location>
</feature>
<keyword evidence="1 2" id="KW-0175">Coiled coil</keyword>
<feature type="compositionally biased region" description="Pro residues" evidence="3">
    <location>
        <begin position="179"/>
        <end position="202"/>
    </location>
</feature>
<feature type="domain" description="FCH" evidence="4">
    <location>
        <begin position="25"/>
        <end position="100"/>
    </location>
</feature>
<dbReference type="InterPro" id="IPR027267">
    <property type="entry name" value="AH/BAR_dom_sf"/>
</dbReference>
<proteinExistence type="predicted"/>
<dbReference type="AlphaFoldDB" id="A0A2A4K2A0"/>
<dbReference type="Pfam" id="PF00611">
    <property type="entry name" value="FCH"/>
    <property type="match status" value="1"/>
</dbReference>
<dbReference type="PANTHER" id="PTHR14166">
    <property type="entry name" value="SLIT-ROBO RHO GTPASE ACTIVATING PROTEIN"/>
    <property type="match status" value="1"/>
</dbReference>
<evidence type="ECO:0000256" key="2">
    <source>
        <dbReference type="SAM" id="Coils"/>
    </source>
</evidence>
<gene>
    <name evidence="5" type="ORF">B5V51_5375</name>
</gene>
<protein>
    <recommendedName>
        <fullName evidence="4">FCH domain-containing protein</fullName>
    </recommendedName>
</protein>
<feature type="compositionally biased region" description="Basic and acidic residues" evidence="3">
    <location>
        <begin position="276"/>
        <end position="285"/>
    </location>
</feature>
<feature type="compositionally biased region" description="Basic residues" evidence="3">
    <location>
        <begin position="232"/>
        <end position="241"/>
    </location>
</feature>
<evidence type="ECO:0000313" key="5">
    <source>
        <dbReference type="EMBL" id="PCG78058.1"/>
    </source>
</evidence>
<dbReference type="STRING" id="7102.A0A2A4K2A0"/>
<dbReference type="Gene3D" id="1.20.1270.60">
    <property type="entry name" value="Arfaptin homology (AH) domain/BAR domain"/>
    <property type="match status" value="1"/>
</dbReference>
<name>A0A2A4K2A0_HELVI</name>
<sequence length="317" mass="35250">MKRLGSTRKLAAFNNIRLQLAEQTRVLEARAEATAGVAGELQDYCRRRADLEHEYARALDKLARAATQRHKDHKHKRDQWPLTGAYACWQAALDSTDARACRATTRRWPSCTAGAAARLQRCAEDALRLHRKCRDIVAERHEEAANATLQRYYLDDIADIVLCMEWASRRPWGAACARPPQPRAAAPPPPTPRPARCGPPPTRWTRWPTASACWTRTPRLRAAAPAALPGRRAGRAGRRAARPAGGRGSDAPDALEHELAARLAQLTPARASCCRVPRERQDPGRRRGRARQAGAPSSSRPSDAPDARRRYSRSLRI</sequence>
<dbReference type="SUPFAM" id="SSF103657">
    <property type="entry name" value="BAR/IMD domain-like"/>
    <property type="match status" value="1"/>
</dbReference>
<feature type="coiled-coil region" evidence="2">
    <location>
        <begin position="41"/>
        <end position="68"/>
    </location>
</feature>
<comment type="caution">
    <text evidence="5">The sequence shown here is derived from an EMBL/GenBank/DDBJ whole genome shotgun (WGS) entry which is preliminary data.</text>
</comment>
<evidence type="ECO:0000259" key="4">
    <source>
        <dbReference type="Pfam" id="PF00611"/>
    </source>
</evidence>
<accession>A0A2A4K2A0</accession>
<evidence type="ECO:0000256" key="3">
    <source>
        <dbReference type="SAM" id="MobiDB-lite"/>
    </source>
</evidence>
<feature type="region of interest" description="Disordered" evidence="3">
    <location>
        <begin position="223"/>
        <end position="252"/>
    </location>
</feature>
<reference evidence="5" key="1">
    <citation type="submission" date="2017-09" db="EMBL/GenBank/DDBJ databases">
        <title>Contemporary evolution of a Lepidopteran species, Heliothis virescens, in response to modern agricultural practices.</title>
        <authorList>
            <person name="Fritz M.L."/>
            <person name="Deyonke A.M."/>
            <person name="Papanicolaou A."/>
            <person name="Micinski S."/>
            <person name="Westbrook J."/>
            <person name="Gould F."/>
        </authorList>
    </citation>
    <scope>NUCLEOTIDE SEQUENCE [LARGE SCALE GENOMIC DNA]</scope>
    <source>
        <strain evidence="5">HvINT-</strain>
        <tissue evidence="5">Whole body</tissue>
    </source>
</reference>
<feature type="region of interest" description="Disordered" evidence="3">
    <location>
        <begin position="268"/>
        <end position="317"/>
    </location>
</feature>
<feature type="compositionally biased region" description="Low complexity" evidence="3">
    <location>
        <begin position="291"/>
        <end position="302"/>
    </location>
</feature>
<dbReference type="InterPro" id="IPR001060">
    <property type="entry name" value="FCH_dom"/>
</dbReference>
<dbReference type="EMBL" id="NWSH01000244">
    <property type="protein sequence ID" value="PCG78058.1"/>
    <property type="molecule type" value="Genomic_DNA"/>
</dbReference>
<organism evidence="5">
    <name type="scientific">Heliothis virescens</name>
    <name type="common">Tobacco budworm moth</name>
    <dbReference type="NCBI Taxonomy" id="7102"/>
    <lineage>
        <taxon>Eukaryota</taxon>
        <taxon>Metazoa</taxon>
        <taxon>Ecdysozoa</taxon>
        <taxon>Arthropoda</taxon>
        <taxon>Hexapoda</taxon>
        <taxon>Insecta</taxon>
        <taxon>Pterygota</taxon>
        <taxon>Neoptera</taxon>
        <taxon>Endopterygota</taxon>
        <taxon>Lepidoptera</taxon>
        <taxon>Glossata</taxon>
        <taxon>Ditrysia</taxon>
        <taxon>Noctuoidea</taxon>
        <taxon>Noctuidae</taxon>
        <taxon>Heliothinae</taxon>
        <taxon>Heliothis</taxon>
    </lineage>
</organism>